<feature type="transmembrane region" description="Helical" evidence="7">
    <location>
        <begin position="438"/>
        <end position="458"/>
    </location>
</feature>
<feature type="transmembrane region" description="Helical" evidence="7">
    <location>
        <begin position="508"/>
        <end position="526"/>
    </location>
</feature>
<dbReference type="EMBL" id="CP076663">
    <property type="protein sequence ID" value="QWU88347.1"/>
    <property type="molecule type" value="Genomic_DNA"/>
</dbReference>
<dbReference type="SUPFAM" id="SSF103473">
    <property type="entry name" value="MFS general substrate transporter"/>
    <property type="match status" value="1"/>
</dbReference>
<feature type="transmembrane region" description="Helical" evidence="7">
    <location>
        <begin position="124"/>
        <end position="147"/>
    </location>
</feature>
<dbReference type="Proteomes" id="UP000825434">
    <property type="component" value="Chromosome 3"/>
</dbReference>
<evidence type="ECO:0000313" key="9">
    <source>
        <dbReference type="Proteomes" id="UP000825434"/>
    </source>
</evidence>
<keyword evidence="4 7" id="KW-0812">Transmembrane</keyword>
<organism evidence="8 9">
    <name type="scientific">Candidozyma haemuli</name>
    <dbReference type="NCBI Taxonomy" id="45357"/>
    <lineage>
        <taxon>Eukaryota</taxon>
        <taxon>Fungi</taxon>
        <taxon>Dikarya</taxon>
        <taxon>Ascomycota</taxon>
        <taxon>Saccharomycotina</taxon>
        <taxon>Pichiomycetes</taxon>
        <taxon>Metschnikowiaceae</taxon>
        <taxon>Candidozyma</taxon>
    </lineage>
</organism>
<feature type="transmembrane region" description="Helical" evidence="7">
    <location>
        <begin position="562"/>
        <end position="581"/>
    </location>
</feature>
<keyword evidence="9" id="KW-1185">Reference proteome</keyword>
<dbReference type="InterPro" id="IPR036259">
    <property type="entry name" value="MFS_trans_sf"/>
</dbReference>
<reference evidence="8 9" key="1">
    <citation type="submission" date="2021-06" db="EMBL/GenBank/DDBJ databases">
        <title>Candida outbreak in Lebanon.</title>
        <authorList>
            <person name="Finianos M."/>
        </authorList>
    </citation>
    <scope>NUCLEOTIDE SEQUENCE [LARGE SCALE GENOMIC DNA]</scope>
    <source>
        <strain evidence="8">CA3LBN</strain>
    </source>
</reference>
<comment type="subcellular location">
    <subcellularLocation>
        <location evidence="1">Membrane</location>
        <topology evidence="1">Multi-pass membrane protein</topology>
    </subcellularLocation>
</comment>
<keyword evidence="5 7" id="KW-1133">Transmembrane helix</keyword>
<feature type="transmembrane region" description="Helical" evidence="7">
    <location>
        <begin position="177"/>
        <end position="201"/>
    </location>
</feature>
<feature type="transmembrane region" description="Helical" evidence="7">
    <location>
        <begin position="82"/>
        <end position="103"/>
    </location>
</feature>
<accession>A0ABX8I8Q7</accession>
<feature type="transmembrane region" description="Helical" evidence="7">
    <location>
        <begin position="532"/>
        <end position="550"/>
    </location>
</feature>
<gene>
    <name evidence="8" type="ORF">CA3LBN_002655</name>
</gene>
<evidence type="ECO:0000256" key="6">
    <source>
        <dbReference type="ARBA" id="ARBA00023136"/>
    </source>
</evidence>
<evidence type="ECO:0000256" key="2">
    <source>
        <dbReference type="ARBA" id="ARBA00006595"/>
    </source>
</evidence>
<dbReference type="PANTHER" id="PTHR20772">
    <property type="entry name" value="PROTEIN FMP42"/>
    <property type="match status" value="1"/>
</dbReference>
<name>A0ABX8I8Q7_9ASCO</name>
<evidence type="ECO:0000256" key="7">
    <source>
        <dbReference type="SAM" id="Phobius"/>
    </source>
</evidence>
<evidence type="ECO:0000313" key="8">
    <source>
        <dbReference type="EMBL" id="QWU88347.1"/>
    </source>
</evidence>
<keyword evidence="3" id="KW-0813">Transport</keyword>
<sequence>MEKHEEEVNPSQEQQASPLSVLPSIFTYLTLLLGLLGAFIYFCGFEAFQEGPFVLYELLAEKFLGQESSSHLVKRKEFIESIGFRILVGIGVFAVLNIVVIVVHHVVQKIARATNSYKNVDHRLVQVTCAILWCLLAAGPVFGFAALKPVLIAQGVYSDKCDISTTDSQIPCSEQDLALNLLFTVACMVTNISALPVGFILDSYGPKTTGIIGSMILLLASIAMIYAPSTDFVDLYLTSYTMMALGGPFVFISCFQLANSFPKNSGLILALLTGAFDTSSALFLGYRVIYSNYFELPVSSFFTYYLVVPIFIFVCQLTIMPTTSYKTVGTLAKIAETSIDETGRPLDRSKLLAVDRDAASEAVEQPNMSETTSLLMRRASFGVQESDRRRGSTVSRASRSSAKSVYEQDAEDKLFESTGGVFGILHGYSVDEQMRSPWFYLMVIFTTIQMLRINYFVATIRAQELYLYDGDQELASRINHFFDIALPLGGLVSIPFIGLILDRLKTLSVLWILSIVSVSVGILGLVSWLPGTYAGIILLVVYRPFYYTAVSDFCAKVFGFETFGTVYGTIICISGICNIFQQLLDRITHSMFNMNPGPVNSVLTVLTILFAFAMIFFVRSQEMEMKRRNLELEAQNASTSLIPH</sequence>
<feature type="transmembrane region" description="Helical" evidence="7">
    <location>
        <begin position="21"/>
        <end position="42"/>
    </location>
</feature>
<comment type="similarity">
    <text evidence="2">Belongs to the SLC43A transporter (TC 2.A.1.44) family.</text>
</comment>
<dbReference type="PANTHER" id="PTHR20772:SF2">
    <property type="entry name" value="PROTEIN FMP42"/>
    <property type="match status" value="1"/>
</dbReference>
<feature type="transmembrane region" description="Helical" evidence="7">
    <location>
        <begin position="478"/>
        <end position="501"/>
    </location>
</feature>
<protein>
    <recommendedName>
        <fullName evidence="10">Protein FMP42</fullName>
    </recommendedName>
</protein>
<evidence type="ECO:0000256" key="4">
    <source>
        <dbReference type="ARBA" id="ARBA00022692"/>
    </source>
</evidence>
<dbReference type="Gene3D" id="1.20.1250.20">
    <property type="entry name" value="MFS general substrate transporter like domains"/>
    <property type="match status" value="1"/>
</dbReference>
<dbReference type="InterPro" id="IPR052599">
    <property type="entry name" value="SLC43A_AATransporter"/>
</dbReference>
<proteinExistence type="inferred from homology"/>
<feature type="transmembrane region" description="Helical" evidence="7">
    <location>
        <begin position="208"/>
        <end position="229"/>
    </location>
</feature>
<evidence type="ECO:0000256" key="1">
    <source>
        <dbReference type="ARBA" id="ARBA00004141"/>
    </source>
</evidence>
<evidence type="ECO:0000256" key="3">
    <source>
        <dbReference type="ARBA" id="ARBA00022448"/>
    </source>
</evidence>
<evidence type="ECO:0008006" key="10">
    <source>
        <dbReference type="Google" id="ProtNLM"/>
    </source>
</evidence>
<feature type="transmembrane region" description="Helical" evidence="7">
    <location>
        <begin position="601"/>
        <end position="618"/>
    </location>
</feature>
<evidence type="ECO:0000256" key="5">
    <source>
        <dbReference type="ARBA" id="ARBA00022989"/>
    </source>
</evidence>
<feature type="transmembrane region" description="Helical" evidence="7">
    <location>
        <begin position="301"/>
        <end position="319"/>
    </location>
</feature>
<feature type="transmembrane region" description="Helical" evidence="7">
    <location>
        <begin position="235"/>
        <end position="255"/>
    </location>
</feature>
<feature type="transmembrane region" description="Helical" evidence="7">
    <location>
        <begin position="267"/>
        <end position="289"/>
    </location>
</feature>
<keyword evidence="6 7" id="KW-0472">Membrane</keyword>